<dbReference type="InterPro" id="IPR014014">
    <property type="entry name" value="RNA_helicase_DEAD_Q_motif"/>
</dbReference>
<dbReference type="GO" id="GO:0000373">
    <property type="term" value="P:Group II intron splicing"/>
    <property type="evidence" value="ECO:0007669"/>
    <property type="project" value="TreeGrafter"/>
</dbReference>
<dbReference type="PROSITE" id="PS51195">
    <property type="entry name" value="Q_MOTIF"/>
    <property type="match status" value="1"/>
</dbReference>
<gene>
    <name evidence="5" type="ORF">KIW84_024034</name>
</gene>
<evidence type="ECO:0000259" key="4">
    <source>
        <dbReference type="PROSITE" id="PS51195"/>
    </source>
</evidence>
<organism evidence="5 6">
    <name type="scientific">Pisum sativum</name>
    <name type="common">Garden pea</name>
    <name type="synonym">Lathyrus oleraceus</name>
    <dbReference type="NCBI Taxonomy" id="3888"/>
    <lineage>
        <taxon>Eukaryota</taxon>
        <taxon>Viridiplantae</taxon>
        <taxon>Streptophyta</taxon>
        <taxon>Embryophyta</taxon>
        <taxon>Tracheophyta</taxon>
        <taxon>Spermatophyta</taxon>
        <taxon>Magnoliopsida</taxon>
        <taxon>eudicotyledons</taxon>
        <taxon>Gunneridae</taxon>
        <taxon>Pentapetalae</taxon>
        <taxon>rosids</taxon>
        <taxon>fabids</taxon>
        <taxon>Fabales</taxon>
        <taxon>Fabaceae</taxon>
        <taxon>Papilionoideae</taxon>
        <taxon>50 kb inversion clade</taxon>
        <taxon>NPAAA clade</taxon>
        <taxon>Hologalegina</taxon>
        <taxon>IRL clade</taxon>
        <taxon>Fabeae</taxon>
        <taxon>Lathyrus</taxon>
    </lineage>
</organism>
<reference evidence="5 6" key="1">
    <citation type="journal article" date="2022" name="Nat. Genet.">
        <title>Improved pea reference genome and pan-genome highlight genomic features and evolutionary characteristics.</title>
        <authorList>
            <person name="Yang T."/>
            <person name="Liu R."/>
            <person name="Luo Y."/>
            <person name="Hu S."/>
            <person name="Wang D."/>
            <person name="Wang C."/>
            <person name="Pandey M.K."/>
            <person name="Ge S."/>
            <person name="Xu Q."/>
            <person name="Li N."/>
            <person name="Li G."/>
            <person name="Huang Y."/>
            <person name="Saxena R.K."/>
            <person name="Ji Y."/>
            <person name="Li M."/>
            <person name="Yan X."/>
            <person name="He Y."/>
            <person name="Liu Y."/>
            <person name="Wang X."/>
            <person name="Xiang C."/>
            <person name="Varshney R.K."/>
            <person name="Ding H."/>
            <person name="Gao S."/>
            <person name="Zong X."/>
        </authorList>
    </citation>
    <scope>NUCLEOTIDE SEQUENCE [LARGE SCALE GENOMIC DNA]</scope>
    <source>
        <strain evidence="5 6">cv. Zhongwan 6</strain>
    </source>
</reference>
<dbReference type="PANTHER" id="PTHR47539:SF1">
    <property type="entry name" value="PENTATRICOPEPTIDE REPEAT-CONTAINING PROTEIN OTP51, CHLOROPLASTIC"/>
    <property type="match status" value="1"/>
</dbReference>
<dbReference type="SUPFAM" id="SSF55608">
    <property type="entry name" value="Homing endonucleases"/>
    <property type="match status" value="1"/>
</dbReference>
<name>A0A9D4YFF8_PEA</name>
<keyword evidence="2" id="KW-0067">ATP-binding</keyword>
<dbReference type="Proteomes" id="UP001058974">
    <property type="component" value="Chromosome 2"/>
</dbReference>
<sequence length="511" mass="57305">MRDNGARRVEFAIEVEKGQKVSDYKPMLELVLLLVRSYIPPLVVTKSQEDICFVGEVLNLMLATLDGLRGYSKSTIPDCASQWAPIFKSQSSTAECLLEPRNVIQLREIAGPLGAEVNGESGKKGYVGIHGSGFRDFLLKPELLRAIVDSGFEHPSEIQHECILHGIFTGSSAAVKTYFEAPERVAALILIAPAIFAPLTSPKVVKENQPRQDNEVKEDNGFIRKNPIVKLYMSLSKIIKNVVMTITKMMKPMIDILNSLYRKLLSTILLSSPAIMLVRMAIDKFGTAAVRNVRYDPKQVSEHVLSGYTQPLRVKDWDRALVEFTAATLLDEESNIPACCTQNTQPAITGQFKPSNASNIPLPNLSNKSKKQNAGIIYKSLALSDSDRLIWRIDSDGQRKNHIIGFNFDGNSMSHNVLKSHIHHQFYEWLHPTFKPSDDSKNIPDKFCTVASSHFGFYADQFWSGSQPTIPKLVHRWLSPCVLAYWYMYGGHRNFAHQPASESRLPLKQYG</sequence>
<protein>
    <recommendedName>
        <fullName evidence="4">DEAD-box RNA helicase Q domain-containing protein</fullName>
    </recommendedName>
</protein>
<dbReference type="InterPro" id="IPR052500">
    <property type="entry name" value="Chloro/Mito_RNA_Process"/>
</dbReference>
<evidence type="ECO:0000256" key="1">
    <source>
        <dbReference type="ARBA" id="ARBA00022741"/>
    </source>
</evidence>
<keyword evidence="6" id="KW-1185">Reference proteome</keyword>
<dbReference type="AlphaFoldDB" id="A0A9D4YFF8"/>
<proteinExistence type="predicted"/>
<dbReference type="GO" id="GO:0005524">
    <property type="term" value="F:ATP binding"/>
    <property type="evidence" value="ECO:0007669"/>
    <property type="project" value="UniProtKB-KW"/>
</dbReference>
<feature type="domain" description="DEAD-box RNA helicase Q" evidence="4">
    <location>
        <begin position="132"/>
        <end position="160"/>
    </location>
</feature>
<dbReference type="Pfam" id="PF03161">
    <property type="entry name" value="LAGLIDADG_2"/>
    <property type="match status" value="1"/>
</dbReference>
<dbReference type="InterPro" id="IPR027434">
    <property type="entry name" value="Homing_endonucl"/>
</dbReference>
<dbReference type="EMBL" id="JAMSHJ010000002">
    <property type="protein sequence ID" value="KAI5438134.1"/>
    <property type="molecule type" value="Genomic_DNA"/>
</dbReference>
<dbReference type="GO" id="GO:0004519">
    <property type="term" value="F:endonuclease activity"/>
    <property type="evidence" value="ECO:0007669"/>
    <property type="project" value="InterPro"/>
</dbReference>
<evidence type="ECO:0000313" key="5">
    <source>
        <dbReference type="EMBL" id="KAI5438134.1"/>
    </source>
</evidence>
<evidence type="ECO:0000256" key="3">
    <source>
        <dbReference type="PROSITE-ProRule" id="PRU00552"/>
    </source>
</evidence>
<dbReference type="GO" id="GO:0045292">
    <property type="term" value="P:mRNA cis splicing, via spliceosome"/>
    <property type="evidence" value="ECO:0007669"/>
    <property type="project" value="TreeGrafter"/>
</dbReference>
<dbReference type="GO" id="GO:0003724">
    <property type="term" value="F:RNA helicase activity"/>
    <property type="evidence" value="ECO:0007669"/>
    <property type="project" value="InterPro"/>
</dbReference>
<feature type="short sequence motif" description="Q motif" evidence="3">
    <location>
        <begin position="132"/>
        <end position="160"/>
    </location>
</feature>
<evidence type="ECO:0000256" key="2">
    <source>
        <dbReference type="ARBA" id="ARBA00022840"/>
    </source>
</evidence>
<keyword evidence="1" id="KW-0547">Nucleotide-binding</keyword>
<dbReference type="PANTHER" id="PTHR47539">
    <property type="entry name" value="PENTATRICOPEPTIDE REPEAT-CONTAINING PROTEIN OTP51, CHLOROPLASTIC"/>
    <property type="match status" value="1"/>
</dbReference>
<dbReference type="InterPro" id="IPR004860">
    <property type="entry name" value="LAGLIDADG_dom"/>
</dbReference>
<accession>A0A9D4YFF8</accession>
<dbReference type="Gramene" id="Psat02G0403400-T1">
    <property type="protein sequence ID" value="KAI5438134.1"/>
    <property type="gene ID" value="KIW84_024034"/>
</dbReference>
<dbReference type="GO" id="GO:0048564">
    <property type="term" value="P:photosystem I assembly"/>
    <property type="evidence" value="ECO:0007669"/>
    <property type="project" value="TreeGrafter"/>
</dbReference>
<comment type="caution">
    <text evidence="5">The sequence shown here is derived from an EMBL/GenBank/DDBJ whole genome shotgun (WGS) entry which is preliminary data.</text>
</comment>
<evidence type="ECO:0000313" key="6">
    <source>
        <dbReference type="Proteomes" id="UP001058974"/>
    </source>
</evidence>